<evidence type="ECO:0000256" key="2">
    <source>
        <dbReference type="ARBA" id="ARBA00022525"/>
    </source>
</evidence>
<proteinExistence type="predicted"/>
<accession>A0ABM1K9Y1</accession>
<dbReference type="GeneID" id="107113679"/>
<dbReference type="PANTHER" id="PTHR16983:SF13">
    <property type="entry name" value="LYMPHOCYTE ANTIGEN 6E"/>
    <property type="match status" value="1"/>
</dbReference>
<feature type="domain" description="Snake toxin/toxin-like" evidence="6">
    <location>
        <begin position="23"/>
        <end position="77"/>
    </location>
</feature>
<feature type="chain" id="PRO_5047157818" evidence="5">
    <location>
        <begin position="23"/>
        <end position="84"/>
    </location>
</feature>
<feature type="non-terminal residue" evidence="8">
    <location>
        <position position="84"/>
    </location>
</feature>
<evidence type="ECO:0000256" key="1">
    <source>
        <dbReference type="ARBA" id="ARBA00004613"/>
    </source>
</evidence>
<dbReference type="Gene3D" id="2.10.60.10">
    <property type="entry name" value="CD59"/>
    <property type="match status" value="1"/>
</dbReference>
<comment type="subcellular location">
    <subcellularLocation>
        <location evidence="1">Secreted</location>
    </subcellularLocation>
</comment>
<name>A0ABM1K9Y1_GEKJA</name>
<dbReference type="PANTHER" id="PTHR16983">
    <property type="entry name" value="UPAR/LY6 DOMAIN-CONTAINING PROTEIN"/>
    <property type="match status" value="1"/>
</dbReference>
<evidence type="ECO:0000259" key="6">
    <source>
        <dbReference type="Pfam" id="PF00087"/>
    </source>
</evidence>
<dbReference type="Proteomes" id="UP000694871">
    <property type="component" value="Unplaced"/>
</dbReference>
<evidence type="ECO:0000256" key="4">
    <source>
        <dbReference type="ARBA" id="ARBA00023157"/>
    </source>
</evidence>
<dbReference type="InterPro" id="IPR051110">
    <property type="entry name" value="Ly-6/neurotoxin-like_GPI-ap"/>
</dbReference>
<feature type="signal peptide" evidence="5">
    <location>
        <begin position="1"/>
        <end position="22"/>
    </location>
</feature>
<keyword evidence="3 5" id="KW-0732">Signal</keyword>
<sequence length="84" mass="9283">MKSKYFLAILVAAGLFMEIAHSMMCFTCQEERSNWGCLRMSSCPQNAQKCLTIASYSRTGGRPARVISKMCASECPTLSPYSNS</sequence>
<protein>
    <submittedName>
        <fullName evidence="8">Lymphocyte antigen 6E-like</fullName>
    </submittedName>
</protein>
<evidence type="ECO:0000256" key="5">
    <source>
        <dbReference type="SAM" id="SignalP"/>
    </source>
</evidence>
<keyword evidence="4" id="KW-1015">Disulfide bond</keyword>
<dbReference type="SUPFAM" id="SSF57302">
    <property type="entry name" value="Snake toxin-like"/>
    <property type="match status" value="1"/>
</dbReference>
<dbReference type="InterPro" id="IPR035076">
    <property type="entry name" value="Toxin/TOLIP"/>
</dbReference>
<evidence type="ECO:0000256" key="3">
    <source>
        <dbReference type="ARBA" id="ARBA00022729"/>
    </source>
</evidence>
<reference evidence="8" key="1">
    <citation type="submission" date="2025-08" db="UniProtKB">
        <authorList>
            <consortium name="RefSeq"/>
        </authorList>
    </citation>
    <scope>IDENTIFICATION</scope>
</reference>
<keyword evidence="7" id="KW-1185">Reference proteome</keyword>
<dbReference type="InterPro" id="IPR045860">
    <property type="entry name" value="Snake_toxin-like_sf"/>
</dbReference>
<keyword evidence="2" id="KW-0964">Secreted</keyword>
<dbReference type="RefSeq" id="XP_015270518.1">
    <property type="nucleotide sequence ID" value="XM_015415032.1"/>
</dbReference>
<evidence type="ECO:0000313" key="7">
    <source>
        <dbReference type="Proteomes" id="UP000694871"/>
    </source>
</evidence>
<dbReference type="Pfam" id="PF00087">
    <property type="entry name" value="Toxin_TOLIP"/>
    <property type="match status" value="1"/>
</dbReference>
<gene>
    <name evidence="8" type="primary">LOC107113679</name>
</gene>
<organism evidence="7 8">
    <name type="scientific">Gekko japonicus</name>
    <name type="common">Schlegel's Japanese gecko</name>
    <dbReference type="NCBI Taxonomy" id="146911"/>
    <lineage>
        <taxon>Eukaryota</taxon>
        <taxon>Metazoa</taxon>
        <taxon>Chordata</taxon>
        <taxon>Craniata</taxon>
        <taxon>Vertebrata</taxon>
        <taxon>Euteleostomi</taxon>
        <taxon>Lepidosauria</taxon>
        <taxon>Squamata</taxon>
        <taxon>Bifurcata</taxon>
        <taxon>Gekkota</taxon>
        <taxon>Gekkonidae</taxon>
        <taxon>Gekkoninae</taxon>
        <taxon>Gekko</taxon>
    </lineage>
</organism>
<evidence type="ECO:0000313" key="8">
    <source>
        <dbReference type="RefSeq" id="XP_015270518.1"/>
    </source>
</evidence>